<reference evidence="2 3" key="1">
    <citation type="submission" date="2020-04" db="EMBL/GenBank/DDBJ databases">
        <title>MicrobeNet Type strains.</title>
        <authorList>
            <person name="Nicholson A.C."/>
        </authorList>
    </citation>
    <scope>NUCLEOTIDE SEQUENCE [LARGE SCALE GENOMIC DNA]</scope>
    <source>
        <strain evidence="2 3">DSM 44956</strain>
    </source>
</reference>
<gene>
    <name evidence="2" type="ORF">HGB38_26990</name>
</gene>
<organism evidence="2 3">
    <name type="scientific">Nocardia gamkensis</name>
    <dbReference type="NCBI Taxonomy" id="352869"/>
    <lineage>
        <taxon>Bacteria</taxon>
        <taxon>Bacillati</taxon>
        <taxon>Actinomycetota</taxon>
        <taxon>Actinomycetes</taxon>
        <taxon>Mycobacteriales</taxon>
        <taxon>Nocardiaceae</taxon>
        <taxon>Nocardia</taxon>
    </lineage>
</organism>
<evidence type="ECO:0000313" key="2">
    <source>
        <dbReference type="EMBL" id="NKY29827.1"/>
    </source>
</evidence>
<dbReference type="EMBL" id="JAAXOS010000014">
    <property type="protein sequence ID" value="NKY29827.1"/>
    <property type="molecule type" value="Genomic_DNA"/>
</dbReference>
<dbReference type="Proteomes" id="UP000540698">
    <property type="component" value="Unassembled WGS sequence"/>
</dbReference>
<dbReference type="CDD" id="cd04301">
    <property type="entry name" value="NAT_SF"/>
    <property type="match status" value="1"/>
</dbReference>
<evidence type="ECO:0000259" key="1">
    <source>
        <dbReference type="PROSITE" id="PS51186"/>
    </source>
</evidence>
<dbReference type="GO" id="GO:0016747">
    <property type="term" value="F:acyltransferase activity, transferring groups other than amino-acyl groups"/>
    <property type="evidence" value="ECO:0007669"/>
    <property type="project" value="InterPro"/>
</dbReference>
<dbReference type="Gene3D" id="3.40.630.30">
    <property type="match status" value="1"/>
</dbReference>
<dbReference type="PANTHER" id="PTHR42791:SF1">
    <property type="entry name" value="N-ACETYLTRANSFERASE DOMAIN-CONTAINING PROTEIN"/>
    <property type="match status" value="1"/>
</dbReference>
<protein>
    <submittedName>
        <fullName evidence="2">GNAT family N-acetyltransferase</fullName>
    </submittedName>
</protein>
<keyword evidence="2" id="KW-0808">Transferase</keyword>
<dbReference type="InterPro" id="IPR016181">
    <property type="entry name" value="Acyl_CoA_acyltransferase"/>
</dbReference>
<evidence type="ECO:0000313" key="3">
    <source>
        <dbReference type="Proteomes" id="UP000540698"/>
    </source>
</evidence>
<dbReference type="AlphaFoldDB" id="A0A7X6R5Y6"/>
<keyword evidence="3" id="KW-1185">Reference proteome</keyword>
<dbReference type="RefSeq" id="WP_062973662.1">
    <property type="nucleotide sequence ID" value="NZ_JAAXOS010000014.1"/>
</dbReference>
<dbReference type="SUPFAM" id="SSF55729">
    <property type="entry name" value="Acyl-CoA N-acyltransferases (Nat)"/>
    <property type="match status" value="1"/>
</dbReference>
<proteinExistence type="predicted"/>
<name>A0A7X6R5Y6_9NOCA</name>
<dbReference type="InterPro" id="IPR000182">
    <property type="entry name" value="GNAT_dom"/>
</dbReference>
<dbReference type="PROSITE" id="PS51186">
    <property type="entry name" value="GNAT"/>
    <property type="match status" value="1"/>
</dbReference>
<comment type="caution">
    <text evidence="2">The sequence shown here is derived from an EMBL/GenBank/DDBJ whole genome shotgun (WGS) entry which is preliminary data.</text>
</comment>
<feature type="domain" description="N-acetyltransferase" evidence="1">
    <location>
        <begin position="100"/>
        <end position="179"/>
    </location>
</feature>
<accession>A0A7X6R5Y6</accession>
<sequence length="179" mass="19391">MEPGAFVLAAAFADDPLMTYFWPGSPRRRKALPLFWDSRIASRRKNGLVDLAHDAEGNVACVALWEPADVVAPTAKPVTLLRALGPSAARALAAGRRMERARPATPHLYLAAIGTLPGAQGRGLASALLQRRLSADGQDGFLISNTRGTVPFYERFGFEPQGELPMGRGPVVYPMIRRK</sequence>
<dbReference type="InterPro" id="IPR052523">
    <property type="entry name" value="Trichothecene_AcTrans"/>
</dbReference>
<dbReference type="PANTHER" id="PTHR42791">
    <property type="entry name" value="GNAT FAMILY ACETYLTRANSFERASE"/>
    <property type="match status" value="1"/>
</dbReference>
<dbReference type="Pfam" id="PF13508">
    <property type="entry name" value="Acetyltransf_7"/>
    <property type="match status" value="1"/>
</dbReference>